<gene>
    <name evidence="8" type="primary">thiO</name>
    <name evidence="8" type="ORF">OG222_08465</name>
</gene>
<evidence type="ECO:0000313" key="8">
    <source>
        <dbReference type="EMBL" id="WTQ73113.1"/>
    </source>
</evidence>
<protein>
    <recommendedName>
        <fullName evidence="5">glycine oxidase</fullName>
        <ecNumber evidence="5">1.4.3.19</ecNumber>
    </recommendedName>
</protein>
<dbReference type="FunFam" id="3.30.9.10:FF:000003">
    <property type="entry name" value="Glycine oxidase ThiO"/>
    <property type="match status" value="1"/>
</dbReference>
<name>A0AAU1LP22_9ACTN</name>
<feature type="region of interest" description="Disordered" evidence="6">
    <location>
        <begin position="373"/>
        <end position="408"/>
    </location>
</feature>
<dbReference type="NCBIfam" id="TIGR02352">
    <property type="entry name" value="thiamin_ThiO"/>
    <property type="match status" value="1"/>
</dbReference>
<reference evidence="8" key="1">
    <citation type="submission" date="2022-10" db="EMBL/GenBank/DDBJ databases">
        <title>The complete genomes of actinobacterial strains from the NBC collection.</title>
        <authorList>
            <person name="Joergensen T.S."/>
            <person name="Alvarez Arevalo M."/>
            <person name="Sterndorff E.B."/>
            <person name="Faurdal D."/>
            <person name="Vuksanovic O."/>
            <person name="Mourched A.-S."/>
            <person name="Charusanti P."/>
            <person name="Shaw S."/>
            <person name="Blin K."/>
            <person name="Weber T."/>
        </authorList>
    </citation>
    <scope>NUCLEOTIDE SEQUENCE</scope>
    <source>
        <strain evidence="8">NBC_00148</strain>
    </source>
</reference>
<evidence type="ECO:0000256" key="4">
    <source>
        <dbReference type="ARBA" id="ARBA00049872"/>
    </source>
</evidence>
<comment type="catalytic activity">
    <reaction evidence="4">
        <text>glycine + O2 + H2O = glyoxylate + H2O2 + NH4(+)</text>
        <dbReference type="Rhea" id="RHEA:11532"/>
        <dbReference type="ChEBI" id="CHEBI:15377"/>
        <dbReference type="ChEBI" id="CHEBI:15379"/>
        <dbReference type="ChEBI" id="CHEBI:16240"/>
        <dbReference type="ChEBI" id="CHEBI:28938"/>
        <dbReference type="ChEBI" id="CHEBI:36655"/>
        <dbReference type="ChEBI" id="CHEBI:57305"/>
        <dbReference type="EC" id="1.4.3.19"/>
    </reaction>
</comment>
<dbReference type="EMBL" id="CP108169">
    <property type="protein sequence ID" value="WTQ73113.1"/>
    <property type="molecule type" value="Genomic_DNA"/>
</dbReference>
<accession>A0AAU1LP22</accession>
<dbReference type="SUPFAM" id="SSF51905">
    <property type="entry name" value="FAD/NAD(P)-binding domain"/>
    <property type="match status" value="1"/>
</dbReference>
<dbReference type="Gene3D" id="3.30.9.10">
    <property type="entry name" value="D-Amino Acid Oxidase, subunit A, domain 2"/>
    <property type="match status" value="1"/>
</dbReference>
<evidence type="ECO:0000256" key="3">
    <source>
        <dbReference type="ARBA" id="ARBA00023002"/>
    </source>
</evidence>
<dbReference type="GO" id="GO:0005737">
    <property type="term" value="C:cytoplasm"/>
    <property type="evidence" value="ECO:0007669"/>
    <property type="project" value="TreeGrafter"/>
</dbReference>
<dbReference type="InterPro" id="IPR036188">
    <property type="entry name" value="FAD/NAD-bd_sf"/>
</dbReference>
<comment type="pathway">
    <text evidence="1">Cofactor biosynthesis; thiamine diphosphate biosynthesis.</text>
</comment>
<keyword evidence="2" id="KW-0784">Thiamine biosynthesis</keyword>
<keyword evidence="3 8" id="KW-0560">Oxidoreductase</keyword>
<dbReference type="SUPFAM" id="SSF54373">
    <property type="entry name" value="FAD-linked reductases, C-terminal domain"/>
    <property type="match status" value="1"/>
</dbReference>
<dbReference type="AlphaFoldDB" id="A0AAU1LP22"/>
<feature type="compositionally biased region" description="Low complexity" evidence="6">
    <location>
        <begin position="380"/>
        <end position="408"/>
    </location>
</feature>
<evidence type="ECO:0000256" key="6">
    <source>
        <dbReference type="SAM" id="MobiDB-lite"/>
    </source>
</evidence>
<evidence type="ECO:0000259" key="7">
    <source>
        <dbReference type="Pfam" id="PF01266"/>
    </source>
</evidence>
<dbReference type="InterPro" id="IPR006076">
    <property type="entry name" value="FAD-dep_OxRdtase"/>
</dbReference>
<dbReference type="Pfam" id="PF01266">
    <property type="entry name" value="DAO"/>
    <property type="match status" value="1"/>
</dbReference>
<organism evidence="8">
    <name type="scientific">Streptomyces sp. NBC_00148</name>
    <dbReference type="NCBI Taxonomy" id="2903626"/>
    <lineage>
        <taxon>Bacteria</taxon>
        <taxon>Bacillati</taxon>
        <taxon>Actinomycetota</taxon>
        <taxon>Actinomycetes</taxon>
        <taxon>Kitasatosporales</taxon>
        <taxon>Streptomycetaceae</taxon>
        <taxon>Streptomyces</taxon>
    </lineage>
</organism>
<dbReference type="PANTHER" id="PTHR13847">
    <property type="entry name" value="SARCOSINE DEHYDROGENASE-RELATED"/>
    <property type="match status" value="1"/>
</dbReference>
<dbReference type="GO" id="GO:0050660">
    <property type="term" value="F:flavin adenine dinucleotide binding"/>
    <property type="evidence" value="ECO:0007669"/>
    <property type="project" value="InterPro"/>
</dbReference>
<proteinExistence type="predicted"/>
<dbReference type="GO" id="GO:0043799">
    <property type="term" value="F:glycine oxidase activity"/>
    <property type="evidence" value="ECO:0007669"/>
    <property type="project" value="UniProtKB-EC"/>
</dbReference>
<feature type="domain" description="FAD dependent oxidoreductase" evidence="7">
    <location>
        <begin position="9"/>
        <end position="360"/>
    </location>
</feature>
<evidence type="ECO:0000256" key="5">
    <source>
        <dbReference type="ARBA" id="ARBA00050018"/>
    </source>
</evidence>
<dbReference type="PANTHER" id="PTHR13847:SF289">
    <property type="entry name" value="GLYCINE OXIDASE"/>
    <property type="match status" value="1"/>
</dbReference>
<evidence type="ECO:0000256" key="1">
    <source>
        <dbReference type="ARBA" id="ARBA00004948"/>
    </source>
</evidence>
<dbReference type="Gene3D" id="3.50.50.60">
    <property type="entry name" value="FAD/NAD(P)-binding domain"/>
    <property type="match status" value="1"/>
</dbReference>
<evidence type="ECO:0000256" key="2">
    <source>
        <dbReference type="ARBA" id="ARBA00022977"/>
    </source>
</evidence>
<dbReference type="InterPro" id="IPR012727">
    <property type="entry name" value="Gly_oxidase_ThiO"/>
</dbReference>
<dbReference type="EC" id="1.4.3.19" evidence="5"/>
<dbReference type="GO" id="GO:0009228">
    <property type="term" value="P:thiamine biosynthetic process"/>
    <property type="evidence" value="ECO:0007669"/>
    <property type="project" value="UniProtKB-KW"/>
</dbReference>
<sequence length="408" mass="42342">MRISSDSSDVLVVGGGIIGLVTAWRSAQQGLRTTLADPEPGGGAAQVAAGMLAAVTELHYGEQTLLGLNVASAARYPAFVAELEEASGQETGFRACGTLSVALDSDDRAHLRELHALQQRSGLESEWLTGRECRRLEPMLAPGVRGGLRVDGDHQVDPRRLASALVTACERAGVVFRRAWAERLSVTGGRATGAVLADGTELAAGQVVLAGGSLSGRLAGVPEAVVPPIRPVKGQVLRLTVPPAYAPFLSRTVRAVVRGAQVYLVPRANGELVVGATTEELGWDTTVTAGGVYELLRDAHELMPGITELPLTETRAGLRPASPDNAPLLGPTALPGLHLATGHHRNGVLLTPVTGEVMAHVLTTGELPELGRPFAPGRFAATASPEAAPASSPDSPEQTAPAPQEQPV</sequence>